<dbReference type="Pfam" id="PF01613">
    <property type="entry name" value="Flavin_Reduct"/>
    <property type="match status" value="1"/>
</dbReference>
<dbReference type="Gene3D" id="3.30.1360.120">
    <property type="entry name" value="Probable tRNA modification gtpase trme, domain 1"/>
    <property type="match status" value="1"/>
</dbReference>
<dbReference type="InterPro" id="IPR002563">
    <property type="entry name" value="Flavin_Rdtase-like_dom"/>
</dbReference>
<dbReference type="EMBL" id="CP102290">
    <property type="protein sequence ID" value="UWP60178.1"/>
    <property type="molecule type" value="Genomic_DNA"/>
</dbReference>
<dbReference type="InterPro" id="IPR028896">
    <property type="entry name" value="GcvT/YgfZ/DmdA"/>
</dbReference>
<evidence type="ECO:0000259" key="3">
    <source>
        <dbReference type="Pfam" id="PF08669"/>
    </source>
</evidence>
<proteinExistence type="predicted"/>
<reference evidence="4" key="1">
    <citation type="journal article" date="2022" name="Cell">
        <title>Design, construction, and in vivo augmentation of a complex gut microbiome.</title>
        <authorList>
            <person name="Cheng A.G."/>
            <person name="Ho P.Y."/>
            <person name="Aranda-Diaz A."/>
            <person name="Jain S."/>
            <person name="Yu F.B."/>
            <person name="Meng X."/>
            <person name="Wang M."/>
            <person name="Iakiviak M."/>
            <person name="Nagashima K."/>
            <person name="Zhao A."/>
            <person name="Murugkar P."/>
            <person name="Patil A."/>
            <person name="Atabakhsh K."/>
            <person name="Weakley A."/>
            <person name="Yan J."/>
            <person name="Brumbaugh A.R."/>
            <person name="Higginbottom S."/>
            <person name="Dimas A."/>
            <person name="Shiver A.L."/>
            <person name="Deutschbauer A."/>
            <person name="Neff N."/>
            <person name="Sonnenburg J.L."/>
            <person name="Huang K.C."/>
            <person name="Fischbach M.A."/>
        </authorList>
    </citation>
    <scope>NUCLEOTIDE SEQUENCE</scope>
    <source>
        <strain evidence="4">DSM 19829</strain>
    </source>
</reference>
<dbReference type="SUPFAM" id="SSF103025">
    <property type="entry name" value="Folate-binding domain"/>
    <property type="match status" value="1"/>
</dbReference>
<evidence type="ECO:0000313" key="5">
    <source>
        <dbReference type="Proteomes" id="UP001060164"/>
    </source>
</evidence>
<dbReference type="InterPro" id="IPR006222">
    <property type="entry name" value="GCVT_N"/>
</dbReference>
<dbReference type="RefSeq" id="WP_083963409.1">
    <property type="nucleotide sequence ID" value="NZ_CABLBR010000025.1"/>
</dbReference>
<evidence type="ECO:0000259" key="2">
    <source>
        <dbReference type="Pfam" id="PF01613"/>
    </source>
</evidence>
<evidence type="ECO:0000259" key="1">
    <source>
        <dbReference type="Pfam" id="PF01571"/>
    </source>
</evidence>
<dbReference type="Pfam" id="PF08669">
    <property type="entry name" value="GCV_T_C"/>
    <property type="match status" value="1"/>
</dbReference>
<dbReference type="SUPFAM" id="SSF50475">
    <property type="entry name" value="FMN-binding split barrel"/>
    <property type="match status" value="1"/>
</dbReference>
<accession>A0ABY5VJ14</accession>
<feature type="domain" description="Flavin reductase like" evidence="2">
    <location>
        <begin position="47"/>
        <end position="185"/>
    </location>
</feature>
<dbReference type="Proteomes" id="UP001060164">
    <property type="component" value="Chromosome"/>
</dbReference>
<dbReference type="PANTHER" id="PTHR43757:SF2">
    <property type="entry name" value="AMINOMETHYLTRANSFERASE, MITOCHONDRIAL"/>
    <property type="match status" value="1"/>
</dbReference>
<dbReference type="InterPro" id="IPR012349">
    <property type="entry name" value="Split_barrel_FMN-bd"/>
</dbReference>
<gene>
    <name evidence="4" type="ORF">NQ502_03745</name>
</gene>
<feature type="domain" description="Aminomethyltransferase C-terminal" evidence="3">
    <location>
        <begin position="555"/>
        <end position="630"/>
    </location>
</feature>
<keyword evidence="5" id="KW-1185">Reference proteome</keyword>
<sequence>MYGQEFEFFDLLDIFKNRQEVEGGTGECVAVYDYTDFNMRWIEPPIPIYYVSTLDENGNSNVAPISLGTCCWGEHPWGRHYYTLGVQHSRNTNRNLKLNKECVISYANARQLRESTIACCPLPYGISEMDVANFTPLPSKKVKPAGIKECISNMEARVIDQVEVSNTTIFVVEIVGMSVDKEALDRDRHSKYQLGIGGTDLVFEMSLTGSPARMNYGLIDQNKILPCPSTIGDEKEWKGTFESWMASELHRGRITKKEYKKLLLLNKNWIRNADPVGNGEVKKELTELLKEMIWRPIKDNDYVRKNDVQARKEHNYVRNSVGYYDFTHELMEVTGKDAAKFLDRMLVGGVSKIKTTQAKYMTMLNKDGVIIDDVIVFRPEEDKYWVSTLKIDKMFLWFDYNKQDEDVSYREITSDKTMYSVQGPNSRKVLNAMLEKDITDQKFYTICDNAIDGHPVKIARCGYTGELGYEIYCDPDNELLVETKLEECGKEYNIQRITTDVTITSLPKEKGYVLMSDLERLNPLEAGFDWTIDWSKDFIGKDVLEKIKAEGGPGRTMMGFMIDDPRAALQFEGKVLKDGKKIGRITSYTYGYTVEKVIGYCLIDVDAAKPGDTVNIYGYEATLTDRVFYDPENARIRG</sequence>
<name>A0ABY5VJ14_9FIRM</name>
<dbReference type="SUPFAM" id="SSF101790">
    <property type="entry name" value="Aminomethyltransferase beta-barrel domain"/>
    <property type="match status" value="1"/>
</dbReference>
<dbReference type="InterPro" id="IPR013977">
    <property type="entry name" value="GcvT_C"/>
</dbReference>
<dbReference type="InterPro" id="IPR027266">
    <property type="entry name" value="TrmE/GcvT-like"/>
</dbReference>
<dbReference type="PANTHER" id="PTHR43757">
    <property type="entry name" value="AMINOMETHYLTRANSFERASE"/>
    <property type="match status" value="1"/>
</dbReference>
<feature type="domain" description="GCVT N-terminal" evidence="1">
    <location>
        <begin position="307"/>
        <end position="536"/>
    </location>
</feature>
<dbReference type="Pfam" id="PF01571">
    <property type="entry name" value="GCV_T"/>
    <property type="match status" value="1"/>
</dbReference>
<organism evidence="4 5">
    <name type="scientific">Ruminococcus gauvreauii</name>
    <dbReference type="NCBI Taxonomy" id="438033"/>
    <lineage>
        <taxon>Bacteria</taxon>
        <taxon>Bacillati</taxon>
        <taxon>Bacillota</taxon>
        <taxon>Clostridia</taxon>
        <taxon>Eubacteriales</taxon>
        <taxon>Oscillospiraceae</taxon>
        <taxon>Ruminococcus</taxon>
    </lineage>
</organism>
<dbReference type="InterPro" id="IPR029043">
    <property type="entry name" value="GcvT/YgfZ_C"/>
</dbReference>
<dbReference type="Gene3D" id="2.30.110.10">
    <property type="entry name" value="Electron Transport, Fmn-binding Protein, Chain A"/>
    <property type="match status" value="1"/>
</dbReference>
<evidence type="ECO:0000313" key="4">
    <source>
        <dbReference type="EMBL" id="UWP60178.1"/>
    </source>
</evidence>
<protein>
    <submittedName>
        <fullName evidence="4">Flavin reductase</fullName>
    </submittedName>
</protein>